<organism evidence="11 12">
    <name type="scientific">Candidatus Desulfosporosinus infrequens</name>
    <dbReference type="NCBI Taxonomy" id="2043169"/>
    <lineage>
        <taxon>Bacteria</taxon>
        <taxon>Bacillati</taxon>
        <taxon>Bacillota</taxon>
        <taxon>Clostridia</taxon>
        <taxon>Eubacteriales</taxon>
        <taxon>Desulfitobacteriaceae</taxon>
        <taxon>Desulfosporosinus</taxon>
    </lineage>
</organism>
<keyword evidence="4 9" id="KW-0489">Methyltransferase</keyword>
<dbReference type="Pfam" id="PF01035">
    <property type="entry name" value="DNA_binding_1"/>
    <property type="match status" value="1"/>
</dbReference>
<dbReference type="GO" id="GO:0005737">
    <property type="term" value="C:cytoplasm"/>
    <property type="evidence" value="ECO:0007669"/>
    <property type="project" value="UniProtKB-SubCell"/>
</dbReference>
<dbReference type="GO" id="GO:0032259">
    <property type="term" value="P:methylation"/>
    <property type="evidence" value="ECO:0007669"/>
    <property type="project" value="UniProtKB-KW"/>
</dbReference>
<dbReference type="SUPFAM" id="SSF48371">
    <property type="entry name" value="ARM repeat"/>
    <property type="match status" value="1"/>
</dbReference>
<dbReference type="NCBIfam" id="TIGR00589">
    <property type="entry name" value="ogt"/>
    <property type="match status" value="1"/>
</dbReference>
<evidence type="ECO:0000256" key="4">
    <source>
        <dbReference type="ARBA" id="ARBA00022603"/>
    </source>
</evidence>
<dbReference type="SUPFAM" id="SSF46767">
    <property type="entry name" value="Methylated DNA-protein cysteine methyltransferase, C-terminal domain"/>
    <property type="match status" value="1"/>
</dbReference>
<dbReference type="InterPro" id="IPR036631">
    <property type="entry name" value="MGMT_N_sf"/>
</dbReference>
<dbReference type="NCBIfam" id="NF045662">
    <property type="entry name" value="DVU0298_fam"/>
    <property type="match status" value="1"/>
</dbReference>
<dbReference type="InterPro" id="IPR037523">
    <property type="entry name" value="VOC_core"/>
</dbReference>
<dbReference type="Proteomes" id="UP000238916">
    <property type="component" value="Unassembled WGS sequence"/>
</dbReference>
<evidence type="ECO:0000256" key="2">
    <source>
        <dbReference type="ARBA" id="ARBA00008711"/>
    </source>
</evidence>
<dbReference type="InterPro" id="IPR036388">
    <property type="entry name" value="WH-like_DNA-bd_sf"/>
</dbReference>
<evidence type="ECO:0000256" key="6">
    <source>
        <dbReference type="ARBA" id="ARBA00022763"/>
    </source>
</evidence>
<dbReference type="PROSITE" id="PS51819">
    <property type="entry name" value="VOC"/>
    <property type="match status" value="1"/>
</dbReference>
<comment type="miscellaneous">
    <text evidence="9">This enzyme catalyzes only one turnover and therefore is not strictly catalytic. According to one definition, an enzyme is a biocatalyst that acts repeatedly and over many reaction cycles.</text>
</comment>
<dbReference type="CDD" id="cd06445">
    <property type="entry name" value="ATase"/>
    <property type="match status" value="1"/>
</dbReference>
<protein>
    <recommendedName>
        <fullName evidence="9">Methylated-DNA--protein-cysteine methyltransferase</fullName>
        <ecNumber evidence="9">2.1.1.63</ecNumber>
    </recommendedName>
    <alternativeName>
        <fullName evidence="9">6-O-methylguanine-DNA methyltransferase</fullName>
        <shortName evidence="9">MGMT</shortName>
    </alternativeName>
    <alternativeName>
        <fullName evidence="9">O-6-methylguanine-DNA-alkyltransferase</fullName>
    </alternativeName>
</protein>
<dbReference type="InterPro" id="IPR004360">
    <property type="entry name" value="Glyas_Fos-R_dOase_dom"/>
</dbReference>
<dbReference type="GO" id="GO:0006307">
    <property type="term" value="P:DNA alkylation repair"/>
    <property type="evidence" value="ECO:0007669"/>
    <property type="project" value="UniProtKB-UniRule"/>
</dbReference>
<evidence type="ECO:0000256" key="8">
    <source>
        <dbReference type="ARBA" id="ARBA00049348"/>
    </source>
</evidence>
<dbReference type="EC" id="2.1.1.63" evidence="9"/>
<dbReference type="CDD" id="cd06587">
    <property type="entry name" value="VOC"/>
    <property type="match status" value="1"/>
</dbReference>
<dbReference type="InterPro" id="IPR001497">
    <property type="entry name" value="MethylDNA_cys_MeTrfase_AS"/>
</dbReference>
<evidence type="ECO:0000256" key="9">
    <source>
        <dbReference type="HAMAP-Rule" id="MF_00772"/>
    </source>
</evidence>
<evidence type="ECO:0000313" key="12">
    <source>
        <dbReference type="Proteomes" id="UP000238916"/>
    </source>
</evidence>
<dbReference type="SUPFAM" id="SSF53155">
    <property type="entry name" value="Methylated DNA-protein cysteine methyltransferase domain"/>
    <property type="match status" value="1"/>
</dbReference>
<gene>
    <name evidence="11" type="ORF">SBF1_700025</name>
</gene>
<feature type="domain" description="VOC" evidence="10">
    <location>
        <begin position="422"/>
        <end position="539"/>
    </location>
</feature>
<name>A0A2U3LPA2_9FIRM</name>
<dbReference type="FunFam" id="1.10.10.10:FF:000214">
    <property type="entry name" value="Methylated-DNA--protein-cysteine methyltransferase"/>
    <property type="match status" value="1"/>
</dbReference>
<evidence type="ECO:0000313" key="11">
    <source>
        <dbReference type="EMBL" id="SPF53753.1"/>
    </source>
</evidence>
<dbReference type="InterPro" id="IPR036217">
    <property type="entry name" value="MethylDNA_cys_MeTrfase_DNAb"/>
</dbReference>
<proteinExistence type="inferred from homology"/>
<dbReference type="Gene3D" id="3.10.180.10">
    <property type="entry name" value="2,3-Dihydroxybiphenyl 1,2-Dioxygenase, domain 1"/>
    <property type="match status" value="1"/>
</dbReference>
<comment type="catalytic activity">
    <reaction evidence="1 9">
        <text>a 4-O-methyl-thymidine in DNA + L-cysteinyl-[protein] = a thymidine in DNA + S-methyl-L-cysteinyl-[protein]</text>
        <dbReference type="Rhea" id="RHEA:53428"/>
        <dbReference type="Rhea" id="RHEA-COMP:10131"/>
        <dbReference type="Rhea" id="RHEA-COMP:10132"/>
        <dbReference type="Rhea" id="RHEA-COMP:13555"/>
        <dbReference type="Rhea" id="RHEA-COMP:13556"/>
        <dbReference type="ChEBI" id="CHEBI:29950"/>
        <dbReference type="ChEBI" id="CHEBI:82612"/>
        <dbReference type="ChEBI" id="CHEBI:137386"/>
        <dbReference type="ChEBI" id="CHEBI:137387"/>
        <dbReference type="EC" id="2.1.1.63"/>
    </reaction>
</comment>
<keyword evidence="5 9" id="KW-0808">Transferase</keyword>
<dbReference type="PROSITE" id="PS00374">
    <property type="entry name" value="MGMT"/>
    <property type="match status" value="1"/>
</dbReference>
<dbReference type="Gene3D" id="3.30.160.70">
    <property type="entry name" value="Methylated DNA-protein cysteine methyltransferase domain"/>
    <property type="match status" value="1"/>
</dbReference>
<comment type="function">
    <text evidence="9">Involved in the cellular defense against the biological effects of O6-methylguanine (O6-MeG) and O4-methylthymine (O4-MeT) in DNA. Repairs the methylated nucleobase in DNA by stoichiometrically transferring the methyl group to a cysteine residue in the enzyme. This is a suicide reaction: the enzyme is irreversibly inactivated.</text>
</comment>
<evidence type="ECO:0000256" key="5">
    <source>
        <dbReference type="ARBA" id="ARBA00022679"/>
    </source>
</evidence>
<evidence type="ECO:0000256" key="7">
    <source>
        <dbReference type="ARBA" id="ARBA00023204"/>
    </source>
</evidence>
<dbReference type="InterPro" id="IPR014048">
    <property type="entry name" value="MethylDNA_cys_MeTrfase_DNA-bd"/>
</dbReference>
<evidence type="ECO:0000256" key="3">
    <source>
        <dbReference type="ARBA" id="ARBA00022490"/>
    </source>
</evidence>
<dbReference type="InterPro" id="IPR023546">
    <property type="entry name" value="MGMT"/>
</dbReference>
<comment type="subcellular location">
    <subcellularLocation>
        <location evidence="9">Cytoplasm</location>
    </subcellularLocation>
</comment>
<accession>A0A2U3LPA2</accession>
<dbReference type="HAMAP" id="MF_00772">
    <property type="entry name" value="OGT"/>
    <property type="match status" value="1"/>
</dbReference>
<dbReference type="InterPro" id="IPR016024">
    <property type="entry name" value="ARM-type_fold"/>
</dbReference>
<keyword evidence="7 9" id="KW-0234">DNA repair</keyword>
<dbReference type="AlphaFoldDB" id="A0A2U3LPA2"/>
<dbReference type="EMBL" id="OMOF01000668">
    <property type="protein sequence ID" value="SPF53753.1"/>
    <property type="molecule type" value="Genomic_DNA"/>
</dbReference>
<dbReference type="SUPFAM" id="SSF54593">
    <property type="entry name" value="Glyoxalase/Bleomycin resistance protein/Dihydroxybiphenyl dioxygenase"/>
    <property type="match status" value="1"/>
</dbReference>
<reference evidence="12" key="1">
    <citation type="submission" date="2018-02" db="EMBL/GenBank/DDBJ databases">
        <authorList>
            <person name="Hausmann B."/>
        </authorList>
    </citation>
    <scope>NUCLEOTIDE SEQUENCE [LARGE SCALE GENOMIC DNA]</scope>
    <source>
        <strain evidence="12">Peat soil MAG SbF1</strain>
    </source>
</reference>
<dbReference type="InterPro" id="IPR011989">
    <property type="entry name" value="ARM-like"/>
</dbReference>
<comment type="similarity">
    <text evidence="2 9">Belongs to the MGMT family.</text>
</comment>
<dbReference type="Gene3D" id="1.10.10.10">
    <property type="entry name" value="Winged helix-like DNA-binding domain superfamily/Winged helix DNA-binding domain"/>
    <property type="match status" value="1"/>
</dbReference>
<feature type="active site" description="Nucleophile; methyl group acceptor" evidence="9">
    <location>
        <position position="363"/>
    </location>
</feature>
<keyword evidence="3 9" id="KW-0963">Cytoplasm</keyword>
<dbReference type="InterPro" id="IPR054701">
    <property type="entry name" value="DVU0298-like"/>
</dbReference>
<dbReference type="PANTHER" id="PTHR10815:SF5">
    <property type="entry name" value="METHYLATED-DNA--PROTEIN-CYSTEINE METHYLTRANSFERASE"/>
    <property type="match status" value="1"/>
</dbReference>
<keyword evidence="6 9" id="KW-0227">DNA damage</keyword>
<comment type="catalytic activity">
    <reaction evidence="8 9">
        <text>a 6-O-methyl-2'-deoxyguanosine in DNA + L-cysteinyl-[protein] = S-methyl-L-cysteinyl-[protein] + a 2'-deoxyguanosine in DNA</text>
        <dbReference type="Rhea" id="RHEA:24000"/>
        <dbReference type="Rhea" id="RHEA-COMP:10131"/>
        <dbReference type="Rhea" id="RHEA-COMP:10132"/>
        <dbReference type="Rhea" id="RHEA-COMP:11367"/>
        <dbReference type="Rhea" id="RHEA-COMP:11368"/>
        <dbReference type="ChEBI" id="CHEBI:29950"/>
        <dbReference type="ChEBI" id="CHEBI:82612"/>
        <dbReference type="ChEBI" id="CHEBI:85445"/>
        <dbReference type="ChEBI" id="CHEBI:85448"/>
        <dbReference type="EC" id="2.1.1.63"/>
    </reaction>
</comment>
<dbReference type="PANTHER" id="PTHR10815">
    <property type="entry name" value="METHYLATED-DNA--PROTEIN-CYSTEINE METHYLTRANSFERASE"/>
    <property type="match status" value="1"/>
</dbReference>
<evidence type="ECO:0000259" key="10">
    <source>
        <dbReference type="PROSITE" id="PS51819"/>
    </source>
</evidence>
<dbReference type="GO" id="GO:0003908">
    <property type="term" value="F:methylated-DNA-[protein]-cysteine S-methyltransferase activity"/>
    <property type="evidence" value="ECO:0007669"/>
    <property type="project" value="UniProtKB-UniRule"/>
</dbReference>
<sequence>MPTKRDVERILENRDWKQLFAWGDENKSLYRQLMARIYVKDGIVFWRAVEALGVFAHYIEQKERNYALELVRRYFWMLNEESGGTAWNASEAIGSLIAHCSETCGQFNWMLSGLLEDESLRDGALWGLGQLAQVNPHLVDPLEERIRPFLESEESLARGLAALIYTLVKIPHDDFALYRAEGPKWSIPQELDQRLKNDQGSLELYQDGELRSYRVQELWQAQTVAFWTEKLMIHDLEVELTVASTSVGLCWLGLGPSVEEEQSLRIWASRWLPKGFLIPKREPNGEAIRQFQEYLTGNRKEFTIPLHQLGTPFQLLVWEELLRIPYGETRTYGDIATKVENLKGQRAVGMANHRNPIAVMVPCHRVIGKNGNLTGYAGGLDIKQRLLELEGAILPLISERTEEKSLRRGTMEKMESKSLFMGVEHIGIKAVDLEKALRFYQEVLGFKFLYRIKPGDVELVFLELGGTIVELVEVVDGQRFDDGVVNHLALRVADIFKAVEHLQAYQVELISSEPMALGEGRYNFFFRGPSGEKLELYQA</sequence>
<evidence type="ECO:0000256" key="1">
    <source>
        <dbReference type="ARBA" id="ARBA00001286"/>
    </source>
</evidence>
<dbReference type="Gene3D" id="1.25.10.10">
    <property type="entry name" value="Leucine-rich Repeat Variant"/>
    <property type="match status" value="1"/>
</dbReference>
<dbReference type="InterPro" id="IPR029068">
    <property type="entry name" value="Glyas_Bleomycin-R_OHBP_Dase"/>
</dbReference>
<dbReference type="Pfam" id="PF00903">
    <property type="entry name" value="Glyoxalase"/>
    <property type="match status" value="1"/>
</dbReference>